<comment type="caution">
    <text evidence="1">The sequence shown here is derived from an EMBL/GenBank/DDBJ whole genome shotgun (WGS) entry which is preliminary data.</text>
</comment>
<evidence type="ECO:0000313" key="1">
    <source>
        <dbReference type="EMBL" id="RDI51931.1"/>
    </source>
</evidence>
<dbReference type="STRING" id="1210089.GCA_001613165_01450"/>
<gene>
    <name evidence="1" type="ORF">DFR68_104415</name>
</gene>
<reference evidence="1 2" key="1">
    <citation type="submission" date="2018-07" db="EMBL/GenBank/DDBJ databases">
        <title>Genomic Encyclopedia of Type Strains, Phase IV (KMG-IV): sequencing the most valuable type-strain genomes for metagenomic binning, comparative biology and taxonomic classification.</title>
        <authorList>
            <person name="Goeker M."/>
        </authorList>
    </citation>
    <scope>NUCLEOTIDE SEQUENCE [LARGE SCALE GENOMIC DNA]</scope>
    <source>
        <strain evidence="1 2">DSM 44952</strain>
    </source>
</reference>
<name>A0A370H743_9NOCA</name>
<dbReference type="EMBL" id="QQAZ01000004">
    <property type="protein sequence ID" value="RDI51931.1"/>
    <property type="molecule type" value="Genomic_DNA"/>
</dbReference>
<accession>A0A370H743</accession>
<dbReference type="Proteomes" id="UP000255355">
    <property type="component" value="Unassembled WGS sequence"/>
</dbReference>
<dbReference type="RefSeq" id="WP_068015288.1">
    <property type="nucleotide sequence ID" value="NZ_QQAZ01000004.1"/>
</dbReference>
<protein>
    <submittedName>
        <fullName evidence="1">Uncharacterized protein</fullName>
    </submittedName>
</protein>
<dbReference type="AlphaFoldDB" id="A0A370H743"/>
<proteinExistence type="predicted"/>
<evidence type="ECO:0000313" key="2">
    <source>
        <dbReference type="Proteomes" id="UP000255355"/>
    </source>
</evidence>
<keyword evidence="2" id="KW-1185">Reference proteome</keyword>
<sequence length="68" mass="7044">MAKILRTVVVSAVVGVAVIGGSGLGAAQNSHVTAEQCKKDGGRVSIESGKYGSFKVCRDGKHDTKRVE</sequence>
<organism evidence="1 2">
    <name type="scientific">Nocardia mexicana</name>
    <dbReference type="NCBI Taxonomy" id="279262"/>
    <lineage>
        <taxon>Bacteria</taxon>
        <taxon>Bacillati</taxon>
        <taxon>Actinomycetota</taxon>
        <taxon>Actinomycetes</taxon>
        <taxon>Mycobacteriales</taxon>
        <taxon>Nocardiaceae</taxon>
        <taxon>Nocardia</taxon>
    </lineage>
</organism>